<dbReference type="AlphaFoldDB" id="A0A640TAS2"/>
<reference evidence="1 2" key="1">
    <citation type="submission" date="2019-12" db="EMBL/GenBank/DDBJ databases">
        <title>Whole genome shotgun sequence of Streptomyces libani subsp. libani NBRC 13452.</title>
        <authorList>
            <person name="Ichikawa N."/>
            <person name="Kimura A."/>
            <person name="Kitahashi Y."/>
            <person name="Komaki H."/>
            <person name="Tamura T."/>
        </authorList>
    </citation>
    <scope>NUCLEOTIDE SEQUENCE [LARGE SCALE GENOMIC DNA]</scope>
    <source>
        <strain evidence="1 2">NBRC 13452</strain>
    </source>
</reference>
<sequence>MLRLEELLFLSTPEAAVESAEVHGDADPYWDQMPVSWRAVPGLWSLVEPRAWLLSAVSRRSS</sequence>
<dbReference type="EMBL" id="BLIP01000001">
    <property type="protein sequence ID" value="GFE19581.1"/>
    <property type="molecule type" value="Genomic_DNA"/>
</dbReference>
<evidence type="ECO:0000313" key="2">
    <source>
        <dbReference type="Proteomes" id="UP000429552"/>
    </source>
</evidence>
<evidence type="ECO:0000313" key="1">
    <source>
        <dbReference type="EMBL" id="GFE19581.1"/>
    </source>
</evidence>
<proteinExistence type="predicted"/>
<gene>
    <name evidence="1" type="ORF">Sliba_00340</name>
</gene>
<protein>
    <submittedName>
        <fullName evidence="1">Uncharacterized protein</fullName>
    </submittedName>
</protein>
<accession>A0A640TAS2</accession>
<name>A0A640TAS2_STRNI</name>
<organism evidence="1 2">
    <name type="scientific">Streptomyces nigrescens</name>
    <dbReference type="NCBI Taxonomy" id="1920"/>
    <lineage>
        <taxon>Bacteria</taxon>
        <taxon>Bacillati</taxon>
        <taxon>Actinomycetota</taxon>
        <taxon>Actinomycetes</taxon>
        <taxon>Kitasatosporales</taxon>
        <taxon>Streptomycetaceae</taxon>
        <taxon>Streptomyces</taxon>
    </lineage>
</organism>
<dbReference type="Proteomes" id="UP000429552">
    <property type="component" value="Unassembled WGS sequence"/>
</dbReference>
<comment type="caution">
    <text evidence="1">The sequence shown here is derived from an EMBL/GenBank/DDBJ whole genome shotgun (WGS) entry which is preliminary data.</text>
</comment>